<dbReference type="AlphaFoldDB" id="A0A4Q7AQH6"/>
<protein>
    <recommendedName>
        <fullName evidence="3">Acetoacetate decarboxylase</fullName>
    </recommendedName>
</protein>
<evidence type="ECO:0000313" key="2">
    <source>
        <dbReference type="Proteomes" id="UP000293483"/>
    </source>
</evidence>
<comment type="caution">
    <text evidence="1">The sequence shown here is derived from an EMBL/GenBank/DDBJ whole genome shotgun (WGS) entry which is preliminary data.</text>
</comment>
<dbReference type="RefSeq" id="WP_130148438.1">
    <property type="nucleotide sequence ID" value="NZ_SGSU01000025.1"/>
</dbReference>
<reference evidence="1 2" key="1">
    <citation type="submission" date="2019-02" db="EMBL/GenBank/DDBJ databases">
        <title>The Batch Genome Submission of Acinetobacter spp. strains.</title>
        <authorList>
            <person name="Qin J."/>
            <person name="Hu Y."/>
            <person name="Ye H."/>
            <person name="Wei L."/>
            <person name="Feng Y."/>
            <person name="Zong Z."/>
        </authorList>
    </citation>
    <scope>NUCLEOTIDE SEQUENCE [LARGE SCALE GENOMIC DNA]</scope>
    <source>
        <strain evidence="1 2">WCHABo060081</strain>
    </source>
</reference>
<dbReference type="PANTHER" id="PTHR40518">
    <property type="entry name" value="ACETOACETATE DECARBOXYLASE"/>
    <property type="match status" value="1"/>
</dbReference>
<accession>A0A4Q7AQH6</accession>
<dbReference type="SUPFAM" id="SSF160104">
    <property type="entry name" value="Acetoacetate decarboxylase-like"/>
    <property type="match status" value="1"/>
</dbReference>
<dbReference type="STRING" id="202951.GCA_001485025_03133"/>
<dbReference type="InterPro" id="IPR023375">
    <property type="entry name" value="ADC_dom_sf"/>
</dbReference>
<dbReference type="Gene3D" id="2.40.400.10">
    <property type="entry name" value="Acetoacetate decarboxylase-like"/>
    <property type="match status" value="1"/>
</dbReference>
<dbReference type="Proteomes" id="UP000293483">
    <property type="component" value="Unassembled WGS sequence"/>
</dbReference>
<evidence type="ECO:0008006" key="3">
    <source>
        <dbReference type="Google" id="ProtNLM"/>
    </source>
</evidence>
<dbReference type="PANTHER" id="PTHR40518:SF1">
    <property type="entry name" value="ACETOACETATE DECARBOXYLASE"/>
    <property type="match status" value="1"/>
</dbReference>
<gene>
    <name evidence="1" type="ORF">EXE25_17360</name>
</gene>
<sequence length="229" mass="27052">MKQNLRDSRTLTHPPPWRLQGEGFILNYWLKPSFIQRCRHFLQAASPLGRMVQVLLVRYHSSPIGPYDELLILDHPLISKLRLNSIPKIFVSTEASVKHGQQFWGIPKELAEFKWEEQGQETCCTIQFAQQSMQLHLKKSKKPYSFSIRSDRLPKAALRIRQAWQGKRYQFSPQFHGHLAKLHSAQWTETQDMFPDFSQARYLQSFYVSEFELIFPEAQIQQKKERCFT</sequence>
<organism evidence="1 2">
    <name type="scientific">Acinetobacter bouvetii</name>
    <dbReference type="NCBI Taxonomy" id="202951"/>
    <lineage>
        <taxon>Bacteria</taxon>
        <taxon>Pseudomonadati</taxon>
        <taxon>Pseudomonadota</taxon>
        <taxon>Gammaproteobacteria</taxon>
        <taxon>Moraxellales</taxon>
        <taxon>Moraxellaceae</taxon>
        <taxon>Acinetobacter</taxon>
    </lineage>
</organism>
<dbReference type="EMBL" id="SGSU01000025">
    <property type="protein sequence ID" value="RZG64298.1"/>
    <property type="molecule type" value="Genomic_DNA"/>
</dbReference>
<proteinExistence type="predicted"/>
<evidence type="ECO:0000313" key="1">
    <source>
        <dbReference type="EMBL" id="RZG64298.1"/>
    </source>
</evidence>
<name>A0A4Q7AQH6_9GAMM</name>